<dbReference type="STRING" id="626937.HMPREF3293_03076"/>
<dbReference type="InterPro" id="IPR050107">
    <property type="entry name" value="ABC_carbohydrate_import_ATPase"/>
</dbReference>
<comment type="caution">
    <text evidence="10">The sequence shown here is derived from an EMBL/GenBank/DDBJ whole genome shotgun (WGS) entry which is preliminary data.</text>
</comment>
<evidence type="ECO:0000256" key="4">
    <source>
        <dbReference type="ARBA" id="ARBA00022737"/>
    </source>
</evidence>
<dbReference type="CDD" id="cd03216">
    <property type="entry name" value="ABC_Carb_Monos_I"/>
    <property type="match status" value="1"/>
</dbReference>
<gene>
    <name evidence="10" type="ORF">HMPREF3293_03076</name>
</gene>
<keyword evidence="5" id="KW-0547">Nucleotide-binding</keyword>
<reference evidence="10 11" key="1">
    <citation type="submission" date="2016-02" db="EMBL/GenBank/DDBJ databases">
        <authorList>
            <person name="Wen L."/>
            <person name="He K."/>
            <person name="Yang H."/>
        </authorList>
    </citation>
    <scope>NUCLEOTIDE SEQUENCE [LARGE SCALE GENOMIC DNA]</scope>
    <source>
        <strain evidence="10 11">DSM 22607</strain>
    </source>
</reference>
<dbReference type="KEGG" id="cmiu:B1H56_13850"/>
<keyword evidence="3" id="KW-1003">Cell membrane</keyword>
<protein>
    <submittedName>
        <fullName evidence="10">Putative ribose transport ATP-binding protein rbsa</fullName>
    </submittedName>
</protein>
<dbReference type="CDD" id="cd03215">
    <property type="entry name" value="ABC_Carb_Monos_II"/>
    <property type="match status" value="1"/>
</dbReference>
<comment type="subcellular location">
    <subcellularLocation>
        <location evidence="1">Cell membrane</location>
        <topology evidence="1">Peripheral membrane protein</topology>
    </subcellularLocation>
</comment>
<name>A0A136Q010_9FIRM</name>
<dbReference type="SUPFAM" id="SSF52540">
    <property type="entry name" value="P-loop containing nucleoside triphosphate hydrolases"/>
    <property type="match status" value="2"/>
</dbReference>
<keyword evidence="4" id="KW-0677">Repeat</keyword>
<dbReference type="SMART" id="SM00382">
    <property type="entry name" value="AAA"/>
    <property type="match status" value="2"/>
</dbReference>
<dbReference type="InterPro" id="IPR027417">
    <property type="entry name" value="P-loop_NTPase"/>
</dbReference>
<evidence type="ECO:0000256" key="2">
    <source>
        <dbReference type="ARBA" id="ARBA00022448"/>
    </source>
</evidence>
<evidence type="ECO:0000313" key="11">
    <source>
        <dbReference type="Proteomes" id="UP000070366"/>
    </source>
</evidence>
<proteinExistence type="predicted"/>
<evidence type="ECO:0000259" key="9">
    <source>
        <dbReference type="PROSITE" id="PS50893"/>
    </source>
</evidence>
<dbReference type="Pfam" id="PF00005">
    <property type="entry name" value="ABC_tran"/>
    <property type="match status" value="2"/>
</dbReference>
<keyword evidence="2" id="KW-0813">Transport</keyword>
<evidence type="ECO:0000256" key="7">
    <source>
        <dbReference type="ARBA" id="ARBA00022967"/>
    </source>
</evidence>
<dbReference type="GO" id="GO:0005886">
    <property type="term" value="C:plasma membrane"/>
    <property type="evidence" value="ECO:0007669"/>
    <property type="project" value="UniProtKB-SubCell"/>
</dbReference>
<evidence type="ECO:0000256" key="5">
    <source>
        <dbReference type="ARBA" id="ARBA00022741"/>
    </source>
</evidence>
<keyword evidence="7" id="KW-1278">Translocase</keyword>
<dbReference type="FunFam" id="3.40.50.300:FF:000127">
    <property type="entry name" value="Ribose import ATP-binding protein RbsA"/>
    <property type="match status" value="1"/>
</dbReference>
<dbReference type="AlphaFoldDB" id="A0A136Q010"/>
<dbReference type="GO" id="GO:0005524">
    <property type="term" value="F:ATP binding"/>
    <property type="evidence" value="ECO:0007669"/>
    <property type="project" value="UniProtKB-KW"/>
</dbReference>
<dbReference type="Proteomes" id="UP000070366">
    <property type="component" value="Unassembled WGS sequence"/>
</dbReference>
<dbReference type="InterPro" id="IPR003593">
    <property type="entry name" value="AAA+_ATPase"/>
</dbReference>
<evidence type="ECO:0000256" key="8">
    <source>
        <dbReference type="ARBA" id="ARBA00023136"/>
    </source>
</evidence>
<dbReference type="PATRIC" id="fig|626937.4.peg.3025"/>
<dbReference type="RefSeq" id="WP_082771201.1">
    <property type="nucleotide sequence ID" value="NZ_KQ965520.1"/>
</dbReference>
<evidence type="ECO:0000256" key="3">
    <source>
        <dbReference type="ARBA" id="ARBA00022475"/>
    </source>
</evidence>
<feature type="domain" description="ABC transporter" evidence="9">
    <location>
        <begin position="29"/>
        <end position="265"/>
    </location>
</feature>
<keyword evidence="11" id="KW-1185">Reference proteome</keyword>
<dbReference type="PROSITE" id="PS50893">
    <property type="entry name" value="ABC_TRANSPORTER_2"/>
    <property type="match status" value="2"/>
</dbReference>
<evidence type="ECO:0000313" key="10">
    <source>
        <dbReference type="EMBL" id="KXK64028.1"/>
    </source>
</evidence>
<sequence>MHRVHSGDAVHSKRHIRAGSDKILNEFLLEMKDIKKSFFGTMVLRGLSFAVKPGEVHVLLGENGAGKSTLMKILSGVYSLDSGEIYIDGKKVTIREPMHSIELGIGMVYQELSLVPELNVIENIWLGNLPKNKIGLVDWKTAKRKTREIFKKFDLPIEIEKKVSSFDLGIRQLVEIARVTSQNAKLIILDEPTSSLTKSETEKLFHTIKTLRNQGVSFIYITHRLEEVAQIGDCATVIRDGQTIGKTIYDLSSVSRKDLITAMVGRDLSEQYPKEPAMKNEVVYEVKNLSDKRNFSDVSFALHRGEVLGIAGLVGAGRSELLEALFGSRKVENGEVYLYGKPFVVKNSRHAIENGIGLVTKDRADGLLLHMPIYENVVVSTFKKYEKCGFRLKKKEIKDAEAYKKLLNIVSESVMQKVRNLSGGNQQKVAVAKWNCNETKIYLMDDPTRGVDVGAKVEIYKLINSITANGGAVLMVSSDMPELLGISDNIMVMQKGKVTAYVSAEESTQEFLLEKAVGSEEL</sequence>
<evidence type="ECO:0000256" key="1">
    <source>
        <dbReference type="ARBA" id="ARBA00004202"/>
    </source>
</evidence>
<evidence type="ECO:0000256" key="6">
    <source>
        <dbReference type="ARBA" id="ARBA00022840"/>
    </source>
</evidence>
<dbReference type="PANTHER" id="PTHR43790">
    <property type="entry name" value="CARBOHYDRATE TRANSPORT ATP-BINDING PROTEIN MG119-RELATED"/>
    <property type="match status" value="1"/>
</dbReference>
<dbReference type="OrthoDB" id="9804819at2"/>
<dbReference type="PANTHER" id="PTHR43790:SF9">
    <property type="entry name" value="GALACTOFURANOSE TRANSPORTER ATP-BINDING PROTEIN YTFR"/>
    <property type="match status" value="1"/>
</dbReference>
<organism evidence="10 11">
    <name type="scientific">Christensenella minuta</name>
    <dbReference type="NCBI Taxonomy" id="626937"/>
    <lineage>
        <taxon>Bacteria</taxon>
        <taxon>Bacillati</taxon>
        <taxon>Bacillota</taxon>
        <taxon>Clostridia</taxon>
        <taxon>Christensenellales</taxon>
        <taxon>Christensenellaceae</taxon>
        <taxon>Christensenella</taxon>
    </lineage>
</organism>
<dbReference type="Gene3D" id="3.40.50.300">
    <property type="entry name" value="P-loop containing nucleotide triphosphate hydrolases"/>
    <property type="match status" value="2"/>
</dbReference>
<keyword evidence="6 10" id="KW-0067">ATP-binding</keyword>
<dbReference type="GO" id="GO:0016887">
    <property type="term" value="F:ATP hydrolysis activity"/>
    <property type="evidence" value="ECO:0007669"/>
    <property type="project" value="InterPro"/>
</dbReference>
<feature type="domain" description="ABC transporter" evidence="9">
    <location>
        <begin position="278"/>
        <end position="520"/>
    </location>
</feature>
<dbReference type="InterPro" id="IPR003439">
    <property type="entry name" value="ABC_transporter-like_ATP-bd"/>
</dbReference>
<dbReference type="EMBL" id="LSZW01000067">
    <property type="protein sequence ID" value="KXK64028.1"/>
    <property type="molecule type" value="Genomic_DNA"/>
</dbReference>
<accession>A0A136Q010</accession>
<keyword evidence="8" id="KW-0472">Membrane</keyword>